<dbReference type="GO" id="GO:0008474">
    <property type="term" value="F:palmitoyl-(protein) hydrolase activity"/>
    <property type="evidence" value="ECO:0007669"/>
    <property type="project" value="UniProtKB-EC"/>
</dbReference>
<dbReference type="PANTHER" id="PTHR16138">
    <property type="entry name" value="MYCOPHENOLIC ACID ACYL-GLUCURONIDE ESTERASE, MITOCHONDRIAL"/>
    <property type="match status" value="1"/>
</dbReference>
<evidence type="ECO:0000259" key="12">
    <source>
        <dbReference type="Pfam" id="PF12697"/>
    </source>
</evidence>
<evidence type="ECO:0000256" key="6">
    <source>
        <dbReference type="ARBA" id="ARBA00041520"/>
    </source>
</evidence>
<evidence type="ECO:0000256" key="11">
    <source>
        <dbReference type="ARBA" id="ARBA00047972"/>
    </source>
</evidence>
<dbReference type="Gene3D" id="3.40.50.1820">
    <property type="entry name" value="alpha/beta hydrolase"/>
    <property type="match status" value="1"/>
</dbReference>
<organism evidence="13 14">
    <name type="scientific">Flavisphingopyxis soli</name>
    <dbReference type="NCBI Taxonomy" id="2601267"/>
    <lineage>
        <taxon>Bacteria</taxon>
        <taxon>Pseudomonadati</taxon>
        <taxon>Pseudomonadota</taxon>
        <taxon>Alphaproteobacteria</taxon>
        <taxon>Sphingomonadales</taxon>
        <taxon>Sphingopyxidaceae</taxon>
        <taxon>Flavisphingopyxis</taxon>
    </lineage>
</organism>
<keyword evidence="2 13" id="KW-0378">Hydrolase</keyword>
<sequence length="276" mass="29807">MGYGHTFRVSACKGLARVRHRESAPVTELSFLDRPGGARLAFRHLDGTAPTLVFLPGYMSDMDGGKAGAVFAWAQREGRACLLLDYAGCGSSGGQFADQTLDDWRDDVAFLIEQLVDGPVILVGSSMGGWLMLLVAFRLGARVVGLVGIAAAPDFTDWGFSDADKATIRTAGRLEESTPYSDDPYVTTRGFFDSGEANRVLGDTIAIDCPVRLLHGQRDADVPWDVSLQLADRLRSDDVQVVLVKDGDHRLSRERDVALLLATLARLVAPIEGPTL</sequence>
<dbReference type="Pfam" id="PF12697">
    <property type="entry name" value="Abhydrolase_6"/>
    <property type="match status" value="1"/>
</dbReference>
<dbReference type="GO" id="GO:0102390">
    <property type="term" value="F:mycophenolic acid acyl-glucuronide esterase activity"/>
    <property type="evidence" value="ECO:0007669"/>
    <property type="project" value="UniProtKB-EC"/>
</dbReference>
<dbReference type="InterPro" id="IPR029058">
    <property type="entry name" value="AB_hydrolase_fold"/>
</dbReference>
<gene>
    <name evidence="13" type="ORF">FSZ31_02265</name>
</gene>
<evidence type="ECO:0000256" key="3">
    <source>
        <dbReference type="ARBA" id="ARBA00022946"/>
    </source>
</evidence>
<evidence type="ECO:0000256" key="1">
    <source>
        <dbReference type="ARBA" id="ARBA00012423"/>
    </source>
</evidence>
<comment type="caution">
    <text evidence="13">The sequence shown here is derived from an EMBL/GenBank/DDBJ whole genome shotgun (WGS) entry which is preliminary data.</text>
</comment>
<dbReference type="EMBL" id="VOPY01000001">
    <property type="protein sequence ID" value="TXC73590.1"/>
    <property type="molecule type" value="Genomic_DNA"/>
</dbReference>
<dbReference type="EC" id="3.1.1.93" evidence="4"/>
<dbReference type="AlphaFoldDB" id="A0A5C6UM55"/>
<keyword evidence="14" id="KW-1185">Reference proteome</keyword>
<keyword evidence="3" id="KW-0809">Transit peptide</keyword>
<comment type="function">
    <text evidence="9">Acts as an acyl-protein thioesterase that hydrolyzes fatty acids from acylated residues in proteins. Regulates the mitochondrial S-depalmitoylation of the nucleophilic active site residue of peroxiredoxin-5/PRDX5, a key antioxidant protein, therefore modulating mitochondrial antioxidant ability. Also catalyzes the deglucuronidation of mycophenolic acid acyl-glucuronide, an active metabolite of the immunosuppressant drug mycophenolate.</text>
</comment>
<evidence type="ECO:0000256" key="4">
    <source>
        <dbReference type="ARBA" id="ARBA00039132"/>
    </source>
</evidence>
<dbReference type="SUPFAM" id="SSF53474">
    <property type="entry name" value="alpha/beta-Hydrolases"/>
    <property type="match status" value="1"/>
</dbReference>
<evidence type="ECO:0000256" key="9">
    <source>
        <dbReference type="ARBA" id="ARBA00046047"/>
    </source>
</evidence>
<dbReference type="OrthoDB" id="9813296at2"/>
<evidence type="ECO:0000313" key="14">
    <source>
        <dbReference type="Proteomes" id="UP000321129"/>
    </source>
</evidence>
<reference evidence="13 14" key="1">
    <citation type="submission" date="2019-08" db="EMBL/GenBank/DDBJ databases">
        <title>Sphingorhabdus soil sp. nov., isolated from arctic soil.</title>
        <authorList>
            <person name="Liu Y."/>
        </authorList>
    </citation>
    <scope>NUCLEOTIDE SEQUENCE [LARGE SCALE GENOMIC DNA]</scope>
    <source>
        <strain evidence="13 14">D-2Q-5-6</strain>
    </source>
</reference>
<comment type="catalytic activity">
    <reaction evidence="11">
        <text>mycophenolic acid O-acyl-beta-D-glucuronide + H2O = mycophenolate + D-glucuronate + H(+)</text>
        <dbReference type="Rhea" id="RHEA:34179"/>
        <dbReference type="ChEBI" id="CHEBI:15377"/>
        <dbReference type="ChEBI" id="CHEBI:15378"/>
        <dbReference type="ChEBI" id="CHEBI:58720"/>
        <dbReference type="ChEBI" id="CHEBI:62932"/>
        <dbReference type="ChEBI" id="CHEBI:66982"/>
        <dbReference type="EC" id="3.1.1.93"/>
    </reaction>
    <physiologicalReaction direction="left-to-right" evidence="11">
        <dbReference type="Rhea" id="RHEA:34180"/>
    </physiologicalReaction>
</comment>
<proteinExistence type="predicted"/>
<name>A0A5C6UM55_9SPHN</name>
<protein>
    <recommendedName>
        <fullName evidence="5">Palmitoyl-protein thioesterase ABHD10, mitochondrial</fullName>
        <ecNumber evidence="4">3.1.1.93</ecNumber>
        <ecNumber evidence="1">3.1.2.22</ecNumber>
    </recommendedName>
    <alternativeName>
        <fullName evidence="7">Acyl-protein thioesterase ABHD10</fullName>
    </alternativeName>
    <alternativeName>
        <fullName evidence="8">Alpha/beta hydrolase domain-containing protein 10</fullName>
    </alternativeName>
    <alternativeName>
        <fullName evidence="6">Mycophenolic acid acyl-glucuronide esterase, mitochondrial</fullName>
    </alternativeName>
</protein>
<dbReference type="EC" id="3.1.2.22" evidence="1"/>
<dbReference type="Proteomes" id="UP000321129">
    <property type="component" value="Unassembled WGS sequence"/>
</dbReference>
<evidence type="ECO:0000256" key="8">
    <source>
        <dbReference type="ARBA" id="ARBA00042704"/>
    </source>
</evidence>
<evidence type="ECO:0000256" key="5">
    <source>
        <dbReference type="ARBA" id="ARBA00039314"/>
    </source>
</evidence>
<evidence type="ECO:0000256" key="7">
    <source>
        <dbReference type="ARBA" id="ARBA00042645"/>
    </source>
</evidence>
<dbReference type="InterPro" id="IPR052382">
    <property type="entry name" value="ABHD10_acyl-thioesterase"/>
</dbReference>
<evidence type="ECO:0000256" key="10">
    <source>
        <dbReference type="ARBA" id="ARBA00047409"/>
    </source>
</evidence>
<accession>A0A5C6UM55</accession>
<evidence type="ECO:0000313" key="13">
    <source>
        <dbReference type="EMBL" id="TXC73590.1"/>
    </source>
</evidence>
<dbReference type="PANTHER" id="PTHR16138:SF7">
    <property type="entry name" value="PALMITOYL-PROTEIN THIOESTERASE ABHD10, MITOCHONDRIAL"/>
    <property type="match status" value="1"/>
</dbReference>
<feature type="domain" description="AB hydrolase-1" evidence="12">
    <location>
        <begin position="52"/>
        <end position="249"/>
    </location>
</feature>
<comment type="catalytic activity">
    <reaction evidence="10">
        <text>S-hexadecanoyl-L-cysteinyl-[protein] + H2O = L-cysteinyl-[protein] + hexadecanoate + H(+)</text>
        <dbReference type="Rhea" id="RHEA:19233"/>
        <dbReference type="Rhea" id="RHEA-COMP:10131"/>
        <dbReference type="Rhea" id="RHEA-COMP:11032"/>
        <dbReference type="ChEBI" id="CHEBI:7896"/>
        <dbReference type="ChEBI" id="CHEBI:15377"/>
        <dbReference type="ChEBI" id="CHEBI:15378"/>
        <dbReference type="ChEBI" id="CHEBI:29950"/>
        <dbReference type="ChEBI" id="CHEBI:74151"/>
        <dbReference type="EC" id="3.1.2.22"/>
    </reaction>
    <physiologicalReaction direction="left-to-right" evidence="10">
        <dbReference type="Rhea" id="RHEA:19234"/>
    </physiologicalReaction>
</comment>
<evidence type="ECO:0000256" key="2">
    <source>
        <dbReference type="ARBA" id="ARBA00022801"/>
    </source>
</evidence>
<dbReference type="InterPro" id="IPR000073">
    <property type="entry name" value="AB_hydrolase_1"/>
</dbReference>